<keyword evidence="3 11" id="KW-0235">DNA replication</keyword>
<evidence type="ECO:0000256" key="9">
    <source>
        <dbReference type="ARBA" id="ARBA00023242"/>
    </source>
</evidence>
<keyword evidence="15" id="KW-1185">Reference proteome</keyword>
<feature type="region of interest" description="Disordered" evidence="12">
    <location>
        <begin position="1"/>
        <end position="41"/>
    </location>
</feature>
<dbReference type="GO" id="GO:0016887">
    <property type="term" value="F:ATP hydrolysis activity"/>
    <property type="evidence" value="ECO:0007669"/>
    <property type="project" value="RHEA"/>
</dbReference>
<dbReference type="FunFam" id="2.20.28.10:FF:000003">
    <property type="entry name" value="DNA helicase"/>
    <property type="match status" value="1"/>
</dbReference>
<organism evidence="14 15">
    <name type="scientific">Trypanosoma rangeli SC58</name>
    <dbReference type="NCBI Taxonomy" id="429131"/>
    <lineage>
        <taxon>Eukaryota</taxon>
        <taxon>Discoba</taxon>
        <taxon>Euglenozoa</taxon>
        <taxon>Kinetoplastea</taxon>
        <taxon>Metakinetoplastina</taxon>
        <taxon>Trypanosomatida</taxon>
        <taxon>Trypanosomatidae</taxon>
        <taxon>Trypanosoma</taxon>
        <taxon>Herpetosoma</taxon>
    </lineage>
</organism>
<dbReference type="EMBL" id="AUPL01001693">
    <property type="protein sequence ID" value="ESL10573.1"/>
    <property type="molecule type" value="Genomic_DNA"/>
</dbReference>
<dbReference type="PROSITE" id="PS50051">
    <property type="entry name" value="MCM_2"/>
    <property type="match status" value="1"/>
</dbReference>
<dbReference type="Proteomes" id="UP000031737">
    <property type="component" value="Unassembled WGS sequence"/>
</dbReference>
<dbReference type="InterPro" id="IPR027417">
    <property type="entry name" value="P-loop_NTPase"/>
</dbReference>
<evidence type="ECO:0000256" key="1">
    <source>
        <dbReference type="ARBA" id="ARBA00004123"/>
    </source>
</evidence>
<dbReference type="SMART" id="SM00350">
    <property type="entry name" value="MCM"/>
    <property type="match status" value="1"/>
</dbReference>
<dbReference type="GO" id="GO:0005634">
    <property type="term" value="C:nucleus"/>
    <property type="evidence" value="ECO:0007669"/>
    <property type="project" value="UniProtKB-SubCell"/>
</dbReference>
<evidence type="ECO:0000256" key="2">
    <source>
        <dbReference type="ARBA" id="ARBA00008010"/>
    </source>
</evidence>
<feature type="compositionally biased region" description="Polar residues" evidence="12">
    <location>
        <begin position="352"/>
        <end position="361"/>
    </location>
</feature>
<dbReference type="Gene3D" id="3.40.50.300">
    <property type="entry name" value="P-loop containing nucleotide triphosphate hydrolases"/>
    <property type="match status" value="1"/>
</dbReference>
<evidence type="ECO:0000256" key="8">
    <source>
        <dbReference type="ARBA" id="ARBA00023125"/>
    </source>
</evidence>
<evidence type="ECO:0000259" key="13">
    <source>
        <dbReference type="PROSITE" id="PS50051"/>
    </source>
</evidence>
<feature type="region of interest" description="Disordered" evidence="12">
    <location>
        <begin position="352"/>
        <end position="372"/>
    </location>
</feature>
<protein>
    <recommendedName>
        <fullName evidence="11">DNA replication licensing factor MCM4</fullName>
        <ecNumber evidence="11">3.6.4.12</ecNumber>
    </recommendedName>
</protein>
<evidence type="ECO:0000256" key="11">
    <source>
        <dbReference type="RuleBase" id="RU368062"/>
    </source>
</evidence>
<feature type="region of interest" description="Disordered" evidence="12">
    <location>
        <begin position="606"/>
        <end position="654"/>
    </location>
</feature>
<evidence type="ECO:0000313" key="15">
    <source>
        <dbReference type="Proteomes" id="UP000031737"/>
    </source>
</evidence>
<dbReference type="EC" id="3.6.4.12" evidence="11"/>
<accession>A0A061J5A3</accession>
<keyword evidence="7 10" id="KW-0067">ATP-binding</keyword>
<dbReference type="GO" id="GO:0000727">
    <property type="term" value="P:double-strand break repair via break-induced replication"/>
    <property type="evidence" value="ECO:0007669"/>
    <property type="project" value="TreeGrafter"/>
</dbReference>
<dbReference type="InterPro" id="IPR027925">
    <property type="entry name" value="MCM_N"/>
</dbReference>
<comment type="function">
    <text evidence="11">Acts as component of the MCM2-7 complex (MCM complex) which is the replicative helicase essential for 'once per cell cycle' DNA replication initiation and elongation in eukaryotic cells. The active ATPase sites in the MCM2-7 ring are formed through the interaction surfaces of two neighboring subunits such that a critical structure of a conserved arginine finger motif is provided in trans relative to the ATP-binding site of the Walker A box of the adjacent subunit. The six ATPase active sites, however, are likely to contribute differentially to the complex helicase activity.</text>
</comment>
<keyword evidence="9 11" id="KW-0539">Nucleus</keyword>
<name>A0A061J5A3_TRYRA</name>
<comment type="subunit">
    <text evidence="11">Component of the MCM2-7 complex.</text>
</comment>
<dbReference type="PRINTS" id="PR01657">
    <property type="entry name" value="MCMFAMILY"/>
</dbReference>
<dbReference type="Pfam" id="PF17855">
    <property type="entry name" value="MCM_lid"/>
    <property type="match status" value="1"/>
</dbReference>
<evidence type="ECO:0000256" key="4">
    <source>
        <dbReference type="ARBA" id="ARBA00022741"/>
    </source>
</evidence>
<evidence type="ECO:0000256" key="12">
    <source>
        <dbReference type="SAM" id="MobiDB-lite"/>
    </source>
</evidence>
<dbReference type="InterPro" id="IPR008047">
    <property type="entry name" value="MCM_4"/>
</dbReference>
<evidence type="ECO:0000256" key="10">
    <source>
        <dbReference type="RuleBase" id="RU004070"/>
    </source>
</evidence>
<dbReference type="InterPro" id="IPR031327">
    <property type="entry name" value="MCM"/>
</dbReference>
<dbReference type="Gene3D" id="2.20.28.10">
    <property type="match status" value="1"/>
</dbReference>
<dbReference type="GO" id="GO:1902975">
    <property type="term" value="P:mitotic DNA replication initiation"/>
    <property type="evidence" value="ECO:0007669"/>
    <property type="project" value="TreeGrafter"/>
</dbReference>
<feature type="compositionally biased region" description="Low complexity" evidence="12">
    <location>
        <begin position="607"/>
        <end position="630"/>
    </location>
</feature>
<dbReference type="SUPFAM" id="SSF50249">
    <property type="entry name" value="Nucleic acid-binding proteins"/>
    <property type="match status" value="1"/>
</dbReference>
<dbReference type="SUPFAM" id="SSF52540">
    <property type="entry name" value="P-loop containing nucleoside triphosphate hydrolases"/>
    <property type="match status" value="1"/>
</dbReference>
<dbReference type="Pfam" id="PF17207">
    <property type="entry name" value="MCM_OB"/>
    <property type="match status" value="1"/>
</dbReference>
<dbReference type="InterPro" id="IPR041562">
    <property type="entry name" value="MCM_lid"/>
</dbReference>
<proteinExistence type="inferred from homology"/>
<keyword evidence="5 11" id="KW-0378">Hydrolase</keyword>
<dbReference type="VEuPathDB" id="TriTrypDB:TRSC58_01693"/>
<keyword evidence="8 10" id="KW-0238">DNA-binding</keyword>
<dbReference type="InterPro" id="IPR012340">
    <property type="entry name" value="NA-bd_OB-fold"/>
</dbReference>
<dbReference type="PRINTS" id="PR01660">
    <property type="entry name" value="MCMPROTEIN4"/>
</dbReference>
<dbReference type="Gene3D" id="2.40.50.140">
    <property type="entry name" value="Nucleic acid-binding proteins"/>
    <property type="match status" value="1"/>
</dbReference>
<keyword evidence="6 11" id="KW-0347">Helicase</keyword>
<dbReference type="GO" id="GO:0003697">
    <property type="term" value="F:single-stranded DNA binding"/>
    <property type="evidence" value="ECO:0007669"/>
    <property type="project" value="TreeGrafter"/>
</dbReference>
<keyword evidence="4 10" id="KW-0547">Nucleotide-binding</keyword>
<dbReference type="GO" id="GO:0042555">
    <property type="term" value="C:MCM complex"/>
    <property type="evidence" value="ECO:0007669"/>
    <property type="project" value="UniProtKB-UniRule"/>
</dbReference>
<feature type="compositionally biased region" description="Acidic residues" evidence="12">
    <location>
        <begin position="638"/>
        <end position="649"/>
    </location>
</feature>
<dbReference type="InterPro" id="IPR001208">
    <property type="entry name" value="MCM_dom"/>
</dbReference>
<dbReference type="AlphaFoldDB" id="A0A061J5A3"/>
<dbReference type="Pfam" id="PF14551">
    <property type="entry name" value="MCM_N"/>
    <property type="match status" value="1"/>
</dbReference>
<dbReference type="InterPro" id="IPR033762">
    <property type="entry name" value="MCM_OB"/>
</dbReference>
<dbReference type="OrthoDB" id="10251574at2759"/>
<dbReference type="GO" id="GO:0006271">
    <property type="term" value="P:DNA strand elongation involved in DNA replication"/>
    <property type="evidence" value="ECO:0007669"/>
    <property type="project" value="TreeGrafter"/>
</dbReference>
<dbReference type="Pfam" id="PF00493">
    <property type="entry name" value="MCM"/>
    <property type="match status" value="1"/>
</dbReference>
<comment type="catalytic activity">
    <reaction evidence="11">
        <text>ATP + H2O = ADP + phosphate + H(+)</text>
        <dbReference type="Rhea" id="RHEA:13065"/>
        <dbReference type="ChEBI" id="CHEBI:15377"/>
        <dbReference type="ChEBI" id="CHEBI:15378"/>
        <dbReference type="ChEBI" id="CHEBI:30616"/>
        <dbReference type="ChEBI" id="CHEBI:43474"/>
        <dbReference type="ChEBI" id="CHEBI:456216"/>
        <dbReference type="EC" id="3.6.4.12"/>
    </reaction>
</comment>
<comment type="similarity">
    <text evidence="2 10">Belongs to the MCM family.</text>
</comment>
<evidence type="ECO:0000256" key="7">
    <source>
        <dbReference type="ARBA" id="ARBA00022840"/>
    </source>
</evidence>
<dbReference type="PANTHER" id="PTHR11630:SF66">
    <property type="entry name" value="DNA REPLICATION LICENSING FACTOR MCM4"/>
    <property type="match status" value="1"/>
</dbReference>
<reference evidence="14 15" key="1">
    <citation type="submission" date="2013-07" db="EMBL/GenBank/DDBJ databases">
        <authorList>
            <person name="Stoco P.H."/>
            <person name="Wagner G."/>
            <person name="Gerber A."/>
            <person name="Zaha A."/>
            <person name="Thompson C."/>
            <person name="Bartholomeu D.C."/>
            <person name="Luckemeyer D.D."/>
            <person name="Bahia D."/>
            <person name="Loreto E."/>
            <person name="Prestes E.B."/>
            <person name="Lima F.M."/>
            <person name="Rodrigues-Luiz G."/>
            <person name="Vallejo G.A."/>
            <person name="Filho J.F."/>
            <person name="Monteiro K.M."/>
            <person name="Tyler K.M."/>
            <person name="de Almeida L.G."/>
            <person name="Ortiz M.F."/>
            <person name="Siervo M.A."/>
            <person name="de Moraes M.H."/>
            <person name="Cunha O.L."/>
            <person name="Mendonca-Neto R."/>
            <person name="Silva R."/>
            <person name="Teixeira S.M."/>
            <person name="Murta S.M."/>
            <person name="Sincero T.C."/>
            <person name="Mendes T.A."/>
            <person name="Urmenyi T.P."/>
            <person name="Silva V.G."/>
            <person name="da Rocha W.D."/>
            <person name="Andersson B."/>
            <person name="Romanha A.J."/>
            <person name="Steindel M."/>
            <person name="de Vasconcelos A.T."/>
            <person name="Grisard E.C."/>
        </authorList>
    </citation>
    <scope>NUCLEOTIDE SEQUENCE [LARGE SCALE GENOMIC DNA]</scope>
    <source>
        <strain evidence="14 15">SC58</strain>
    </source>
</reference>
<evidence type="ECO:0000256" key="3">
    <source>
        <dbReference type="ARBA" id="ARBA00022705"/>
    </source>
</evidence>
<gene>
    <name evidence="14" type="ORF">TRSC58_01693</name>
</gene>
<evidence type="ECO:0000256" key="5">
    <source>
        <dbReference type="ARBA" id="ARBA00022801"/>
    </source>
</evidence>
<comment type="subcellular location">
    <subcellularLocation>
        <location evidence="1">Nucleus</location>
    </subcellularLocation>
</comment>
<dbReference type="PANTHER" id="PTHR11630">
    <property type="entry name" value="DNA REPLICATION LICENSING FACTOR MCM FAMILY MEMBER"/>
    <property type="match status" value="1"/>
</dbReference>
<evidence type="ECO:0000256" key="6">
    <source>
        <dbReference type="ARBA" id="ARBA00022806"/>
    </source>
</evidence>
<comment type="caution">
    <text evidence="14">The sequence shown here is derived from an EMBL/GenBank/DDBJ whole genome shotgun (WGS) entry which is preliminary data.</text>
</comment>
<dbReference type="GO" id="GO:0017116">
    <property type="term" value="F:single-stranded DNA helicase activity"/>
    <property type="evidence" value="ECO:0007669"/>
    <property type="project" value="TreeGrafter"/>
</dbReference>
<sequence>MNGDPLVELTPLRSSIRHDTAQSPSHAVAEGGAGAPPPPLSASFARREDLSYIWGTDIAVETFREEFQRFLETFEVHVDSNGGLRETLGAGVSTGSGQRGVGARKYFLQELLRLRLQNRSVLEVDMQLLARSCPRLYHQVVAHPMECLQMMGNVAEDVCQRLAAAFPEAPLSDDFVLRVAPKNLPETVSLRGLGPQHLEQLIALQGMVVRVSKIIPEIRVAFFQCWYCQHVRRSVVDRGRIFEPTRCDHCGKHYSYRIHHNLSLFEDKQLVRLQEAPEHLTDGETPVTISVAVYGDSVDVVVPGDRVVVTGIYRAAPVRLNSNTRSIRSIFATHVDAVHIEHRRAGRKLWKMQQQQPQTLPAGSDEGLSENPAEAARRDVFRRIASRQDIYSILLNSFARTIWGNEEVKRGILAQLFGGTRKELKSGTFRAEINVILCGDPGVAKSQLLSQVHEIAPRGVYTSGKGSSSVGLTAFVVQNQETGELVLEPGALVLSDRGLCCIDEFDKMNEATRSVLHEVMEQQTLSIAKAGIIAQLNARTSVLAAANPKESQWNVNLNVVENLQIEPTLLSRFDLIFLLLDRHDPTEDRRLASHVLSLFMESDVGSRRTTNTAATSRSNNSHRSNTTSAAELGGATDPDNEEGEDEEAGENGNVALRGLPMRQVAAVLEHEGEVFLEGTEDAPYMPPRVLSQYIALARETVHPRLTEASHKQLAASYVEMRRARGSSRTVSATLRQLESMIRLAEARCKMRFGAEVTVEDVKEAKWLISAALKEAATDPQTGLINLDMFSAPDPTRQTVEGSMLRLEHIIDGRYLAAGRTSATVNELRQALNESLSGGIRPLAIAQFMELLALMAGGEHVKSFSATSVIFADRDS</sequence>
<feature type="domain" description="MCM C-terminal AAA(+) ATPase" evidence="13">
    <location>
        <begin position="390"/>
        <end position="595"/>
    </location>
</feature>
<evidence type="ECO:0000313" key="14">
    <source>
        <dbReference type="EMBL" id="ESL10573.1"/>
    </source>
</evidence>
<dbReference type="GO" id="GO:0005524">
    <property type="term" value="F:ATP binding"/>
    <property type="evidence" value="ECO:0007669"/>
    <property type="project" value="UniProtKB-UniRule"/>
</dbReference>
<dbReference type="Gene3D" id="3.30.1640.10">
    <property type="entry name" value="mini-chromosome maintenance (MCM) complex, chain A, domain 1"/>
    <property type="match status" value="1"/>
</dbReference>